<dbReference type="GO" id="GO:0004519">
    <property type="term" value="F:endonuclease activity"/>
    <property type="evidence" value="ECO:0007669"/>
    <property type="project" value="UniProtKB-KW"/>
</dbReference>
<dbReference type="GO" id="GO:0003676">
    <property type="term" value="F:nucleic acid binding"/>
    <property type="evidence" value="ECO:0007669"/>
    <property type="project" value="InterPro"/>
</dbReference>
<dbReference type="InterPro" id="IPR002711">
    <property type="entry name" value="HNH"/>
</dbReference>
<dbReference type="EMBL" id="CP040428">
    <property type="protein sequence ID" value="QCT19682.1"/>
    <property type="molecule type" value="Genomic_DNA"/>
</dbReference>
<dbReference type="SMART" id="SM00507">
    <property type="entry name" value="HNHc"/>
    <property type="match status" value="1"/>
</dbReference>
<evidence type="ECO:0000313" key="2">
    <source>
        <dbReference type="EMBL" id="QCT19682.1"/>
    </source>
</evidence>
<keyword evidence="2" id="KW-0378">Hydrolase</keyword>
<dbReference type="KEGG" id="izh:FEM41_08440"/>
<reference evidence="2 3" key="1">
    <citation type="submission" date="2019-05" db="EMBL/GenBank/DDBJ databases">
        <title>Complete genome sequence of Izhakiella calystegiae KSNA2, an endophyte isolated from beach morning glory (Calystegia soldanella).</title>
        <authorList>
            <person name="Jiang L."/>
            <person name="Jeong J.C."/>
            <person name="Kim C.Y."/>
            <person name="Kim D.H."/>
            <person name="Kim S.W."/>
            <person name="Lee j."/>
        </authorList>
    </citation>
    <scope>NUCLEOTIDE SEQUENCE [LARGE SCALE GENOMIC DNA]</scope>
    <source>
        <strain evidence="2 3">KSNA2</strain>
    </source>
</reference>
<evidence type="ECO:0000313" key="3">
    <source>
        <dbReference type="Proteomes" id="UP000302163"/>
    </source>
</evidence>
<protein>
    <submittedName>
        <fullName evidence="2">HNH endonuclease</fullName>
    </submittedName>
</protein>
<dbReference type="Proteomes" id="UP000302163">
    <property type="component" value="Chromosome"/>
</dbReference>
<sequence>MRFYQVEPTLENYWRGVILFGRNAATYKFALAQALYDIQQQKPGSDLILLADLAQPFSQHLCRHLQQAPKQGTAGRSRFLDACQQFNRGEIGQDRLTELTVRLGFANVLDAFHIVNRAEIATRFFVDERKSHGSIRLTENFYQLGERPQYHSLALETEARWRLVEQAWAQGISRQLIGVEYDEQTRMLFSQLNARRVNITSCRDALNGYQKGRCFYCDTPVSLRSGDQNLADVDHVIPWAIRDKVPNIDGVWNLVLACRNCNRGSAGKLALAPPKWAMERLRQRNDYIIDSHLPLHETLSRQTGATASARLHFLQRAWNTAIETLIHIWQRPAPRGEETL</sequence>
<keyword evidence="3" id="KW-1185">Reference proteome</keyword>
<organism evidence="2 3">
    <name type="scientific">Jejubacter calystegiae</name>
    <dbReference type="NCBI Taxonomy" id="2579935"/>
    <lineage>
        <taxon>Bacteria</taxon>
        <taxon>Pseudomonadati</taxon>
        <taxon>Pseudomonadota</taxon>
        <taxon>Gammaproteobacteria</taxon>
        <taxon>Enterobacterales</taxon>
        <taxon>Enterobacteriaceae</taxon>
        <taxon>Jejubacter</taxon>
    </lineage>
</organism>
<dbReference type="CDD" id="cd00085">
    <property type="entry name" value="HNHc"/>
    <property type="match status" value="1"/>
</dbReference>
<dbReference type="OrthoDB" id="9804086at2"/>
<accession>A0A4P8YMD5</accession>
<keyword evidence="2" id="KW-0255">Endonuclease</keyword>
<keyword evidence="2" id="KW-0540">Nuclease</keyword>
<dbReference type="AlphaFoldDB" id="A0A4P8YMD5"/>
<feature type="domain" description="HNH nuclease" evidence="1">
    <location>
        <begin position="201"/>
        <end position="263"/>
    </location>
</feature>
<dbReference type="GO" id="GO:0008270">
    <property type="term" value="F:zinc ion binding"/>
    <property type="evidence" value="ECO:0007669"/>
    <property type="project" value="InterPro"/>
</dbReference>
<dbReference type="InterPro" id="IPR003615">
    <property type="entry name" value="HNH_nuc"/>
</dbReference>
<dbReference type="RefSeq" id="WP_138095563.1">
    <property type="nucleotide sequence ID" value="NZ_CP040428.1"/>
</dbReference>
<dbReference type="Pfam" id="PF01844">
    <property type="entry name" value="HNH"/>
    <property type="match status" value="1"/>
</dbReference>
<name>A0A4P8YMD5_9ENTR</name>
<evidence type="ECO:0000259" key="1">
    <source>
        <dbReference type="SMART" id="SM00507"/>
    </source>
</evidence>
<dbReference type="Gene3D" id="1.10.30.50">
    <property type="match status" value="1"/>
</dbReference>
<proteinExistence type="predicted"/>
<gene>
    <name evidence="2" type="ORF">FEM41_08440</name>
</gene>